<comment type="caution">
    <text evidence="6">The sequence shown here is derived from an EMBL/GenBank/DDBJ whole genome shotgun (WGS) entry which is preliminary data.</text>
</comment>
<dbReference type="OrthoDB" id="9815702at2"/>
<feature type="transmembrane region" description="Helical" evidence="5">
    <location>
        <begin position="377"/>
        <end position="400"/>
    </location>
</feature>
<dbReference type="AlphaFoldDB" id="A0A429ZZY6"/>
<feature type="transmembrane region" description="Helical" evidence="5">
    <location>
        <begin position="112"/>
        <end position="132"/>
    </location>
</feature>
<evidence type="ECO:0000313" key="7">
    <source>
        <dbReference type="Proteomes" id="UP000287857"/>
    </source>
</evidence>
<keyword evidence="4 5" id="KW-0472">Membrane</keyword>
<organism evidence="6 7">
    <name type="scientific">Vagococcus vulneris</name>
    <dbReference type="NCBI Taxonomy" id="1977869"/>
    <lineage>
        <taxon>Bacteria</taxon>
        <taxon>Bacillati</taxon>
        <taxon>Bacillota</taxon>
        <taxon>Bacilli</taxon>
        <taxon>Lactobacillales</taxon>
        <taxon>Enterococcaceae</taxon>
        <taxon>Vagococcus</taxon>
    </lineage>
</organism>
<feature type="transmembrane region" description="Helical" evidence="5">
    <location>
        <begin position="81"/>
        <end position="106"/>
    </location>
</feature>
<feature type="transmembrane region" description="Helical" evidence="5">
    <location>
        <begin position="318"/>
        <end position="340"/>
    </location>
</feature>
<keyword evidence="7" id="KW-1185">Reference proteome</keyword>
<evidence type="ECO:0000256" key="3">
    <source>
        <dbReference type="ARBA" id="ARBA00022989"/>
    </source>
</evidence>
<dbReference type="InterPro" id="IPR002797">
    <property type="entry name" value="Polysacc_synth"/>
</dbReference>
<gene>
    <name evidence="6" type="ORF">CBF37_04395</name>
</gene>
<feature type="transmembrane region" description="Helical" evidence="5">
    <location>
        <begin position="247"/>
        <end position="270"/>
    </location>
</feature>
<proteinExistence type="predicted"/>
<feature type="transmembrane region" description="Helical" evidence="5">
    <location>
        <begin position="437"/>
        <end position="458"/>
    </location>
</feature>
<dbReference type="Pfam" id="PF01943">
    <property type="entry name" value="Polysacc_synt"/>
    <property type="match status" value="1"/>
</dbReference>
<feature type="transmembrane region" description="Helical" evidence="5">
    <location>
        <begin position="290"/>
        <end position="312"/>
    </location>
</feature>
<evidence type="ECO:0000256" key="4">
    <source>
        <dbReference type="ARBA" id="ARBA00023136"/>
    </source>
</evidence>
<feature type="transmembrane region" description="Helical" evidence="5">
    <location>
        <begin position="165"/>
        <end position="187"/>
    </location>
</feature>
<name>A0A429ZZY6_9ENTE</name>
<dbReference type="InterPro" id="IPR052556">
    <property type="entry name" value="PolySynth_Transporter"/>
</dbReference>
<feature type="transmembrane region" description="Helical" evidence="5">
    <location>
        <begin position="41"/>
        <end position="61"/>
    </location>
</feature>
<keyword evidence="3 5" id="KW-1133">Transmembrane helix</keyword>
<feature type="transmembrane region" description="Helical" evidence="5">
    <location>
        <begin position="352"/>
        <end position="371"/>
    </location>
</feature>
<dbReference type="EMBL" id="NGJS01000004">
    <property type="protein sequence ID" value="RST99573.1"/>
    <property type="molecule type" value="Genomic_DNA"/>
</dbReference>
<dbReference type="PANTHER" id="PTHR43424:SF1">
    <property type="entry name" value="LOCUS PUTATIVE PROTEIN 1-RELATED"/>
    <property type="match status" value="1"/>
</dbReference>
<accession>A0A429ZZY6</accession>
<feature type="transmembrane region" description="Helical" evidence="5">
    <location>
        <begin position="218"/>
        <end position="241"/>
    </location>
</feature>
<evidence type="ECO:0000313" key="6">
    <source>
        <dbReference type="EMBL" id="RST99573.1"/>
    </source>
</evidence>
<evidence type="ECO:0000256" key="1">
    <source>
        <dbReference type="ARBA" id="ARBA00004141"/>
    </source>
</evidence>
<protein>
    <submittedName>
        <fullName evidence="6">Uncharacterized protein</fullName>
    </submittedName>
</protein>
<dbReference type="RefSeq" id="WP_125983511.1">
    <property type="nucleotide sequence ID" value="NZ_NGJS01000004.1"/>
</dbReference>
<feature type="transmembrane region" description="Helical" evidence="5">
    <location>
        <begin position="412"/>
        <end position="431"/>
    </location>
</feature>
<comment type="subcellular location">
    <subcellularLocation>
        <location evidence="1">Membrane</location>
        <topology evidence="1">Multi-pass membrane protein</topology>
    </subcellularLocation>
</comment>
<evidence type="ECO:0000256" key="5">
    <source>
        <dbReference type="SAM" id="Phobius"/>
    </source>
</evidence>
<reference evidence="6 7" key="1">
    <citation type="submission" date="2017-05" db="EMBL/GenBank/DDBJ databases">
        <title>Vagococcus spp. assemblies.</title>
        <authorList>
            <person name="Gulvik C.A."/>
        </authorList>
    </citation>
    <scope>NUCLEOTIDE SEQUENCE [LARGE SCALE GENOMIC DNA]</scope>
    <source>
        <strain evidence="6 7">SS1995</strain>
    </source>
</reference>
<evidence type="ECO:0000256" key="2">
    <source>
        <dbReference type="ARBA" id="ARBA00022692"/>
    </source>
</evidence>
<feature type="transmembrane region" description="Helical" evidence="5">
    <location>
        <begin position="139"/>
        <end position="159"/>
    </location>
</feature>
<sequence length="471" mass="53364">MNKRVLINFSYQALYQLTLIILPIITIPVVSHALGAHGIGTYNYITSIVSYFVLCAGLGLANYGIREVASTKNDKSELSNVFWSLEIFNVIIAVCMIILYFIFISFTQNKQLFIISSLPLIATLFDISWFYYGIQDFKHITIINIFIKIVSFILILIFINNSSDLNIYFLIQGLSILLSNLALWIFLHNKISFVKPSLTNIFSHFKPAMSFFIGKASITIYTTLNKTLLGILSTVTAVGIYTNSLQLVLIFTTLIGTVDTVLMPHMTSLYSDNNEKQMIKVMEKMVDLQLFFSIPIMFGIILVNPKMILWFFGEDFNYLRYTVPVLSPLVIIMPLGISIVRQYLMPKNMIKNFNYSVLASACIGLITNLILIPKIGIWGAIVATILSECVVTIIRLRDLLKYSNFKLNLKDILIYVFCSIVMFIGAFVISINLSSNVWTTLIQGVVGLVIYLILTSIFKSNKIYMILKNVR</sequence>
<dbReference type="Proteomes" id="UP000287857">
    <property type="component" value="Unassembled WGS sequence"/>
</dbReference>
<feature type="transmembrane region" description="Helical" evidence="5">
    <location>
        <begin position="12"/>
        <end position="35"/>
    </location>
</feature>
<dbReference type="PANTHER" id="PTHR43424">
    <property type="entry name" value="LOCUS PUTATIVE PROTEIN 1-RELATED"/>
    <property type="match status" value="1"/>
</dbReference>
<dbReference type="GO" id="GO:0016020">
    <property type="term" value="C:membrane"/>
    <property type="evidence" value="ECO:0007669"/>
    <property type="project" value="UniProtKB-SubCell"/>
</dbReference>
<keyword evidence="2 5" id="KW-0812">Transmembrane</keyword>